<protein>
    <submittedName>
        <fullName evidence="2">Uncharacterized protein</fullName>
    </submittedName>
</protein>
<feature type="transmembrane region" description="Helical" evidence="1">
    <location>
        <begin position="70"/>
        <end position="88"/>
    </location>
</feature>
<organism evidence="2 3">
    <name type="scientific">Streptococcus wuxiensis</name>
    <dbReference type="NCBI Taxonomy" id="3095078"/>
    <lineage>
        <taxon>Bacteria</taxon>
        <taxon>Bacillati</taxon>
        <taxon>Bacillota</taxon>
        <taxon>Bacilli</taxon>
        <taxon>Lactobacillales</taxon>
        <taxon>Streptococcaceae</taxon>
        <taxon>Streptococcus</taxon>
    </lineage>
</organism>
<dbReference type="EMBL" id="JAXHDO010000001">
    <property type="protein sequence ID" value="MDY4336995.1"/>
    <property type="molecule type" value="Genomic_DNA"/>
</dbReference>
<reference evidence="2 3" key="1">
    <citation type="submission" date="2023-11" db="EMBL/GenBank/DDBJ databases">
        <title>Streptococcus wuxiensis sp. nov., Streptococcus jiangnanensis sp. nov., Streptococcus fermentans sp. nov., three novel members of the genus Streptococcus isolated from breast milk.</title>
        <authorList>
            <person name="Zhou Y."/>
            <person name="Yang B."/>
        </authorList>
    </citation>
    <scope>NUCLEOTIDE SEQUENCE [LARGE SCALE GENOMIC DNA]</scope>
    <source>
        <strain evidence="2 3">21WXBC0057M1</strain>
    </source>
</reference>
<comment type="caution">
    <text evidence="2">The sequence shown here is derived from an EMBL/GenBank/DDBJ whole genome shotgun (WGS) entry which is preliminary data.</text>
</comment>
<feature type="transmembrane region" description="Helical" evidence="1">
    <location>
        <begin position="143"/>
        <end position="164"/>
    </location>
</feature>
<name>A0ABU5FSB7_9STRE</name>
<feature type="transmembrane region" description="Helical" evidence="1">
    <location>
        <begin position="109"/>
        <end position="127"/>
    </location>
</feature>
<accession>A0ABU5FSB7</accession>
<dbReference type="Proteomes" id="UP001272345">
    <property type="component" value="Unassembled WGS sequence"/>
</dbReference>
<evidence type="ECO:0000313" key="2">
    <source>
        <dbReference type="EMBL" id="MDY4336995.1"/>
    </source>
</evidence>
<evidence type="ECO:0000313" key="3">
    <source>
        <dbReference type="Proteomes" id="UP001272345"/>
    </source>
</evidence>
<keyword evidence="1" id="KW-0812">Transmembrane</keyword>
<keyword evidence="1" id="KW-1133">Transmembrane helix</keyword>
<keyword evidence="3" id="KW-1185">Reference proteome</keyword>
<proteinExistence type="predicted"/>
<keyword evidence="1" id="KW-0472">Membrane</keyword>
<evidence type="ECO:0000256" key="1">
    <source>
        <dbReference type="SAM" id="Phobius"/>
    </source>
</evidence>
<feature type="transmembrane region" description="Helical" evidence="1">
    <location>
        <begin position="37"/>
        <end position="58"/>
    </location>
</feature>
<dbReference type="RefSeq" id="WP_320693545.1">
    <property type="nucleotide sequence ID" value="NZ_JAXHDO010000001.1"/>
</dbReference>
<gene>
    <name evidence="2" type="ORF">SPC83_02490</name>
</gene>
<sequence>MKQDNKKEKKSKKSHKPNRKMSWLDKVKLWLLQHSKIAFLLDSSIFFLSAFGVFYLLFGTTLIPKPYQNFNYVFPLFLNLIFLVNMLYQGVFRDNFDGMLTIQDFADPFLYLNGVGLLFHSFFGIMGRNRKTIPPLLTLDPRYIWFPILTYISFFLVATLIILISKYIEKKKGKEENRENSLK</sequence>